<dbReference type="STRING" id="1122209.SAMN02745752_02149"/>
<dbReference type="RefSeq" id="WP_072326461.1">
    <property type="nucleotide sequence ID" value="NZ_FPJW01000007.1"/>
</dbReference>
<gene>
    <name evidence="1" type="ORF">SAMN02745752_02149</name>
</gene>
<evidence type="ECO:0000313" key="2">
    <source>
        <dbReference type="Proteomes" id="UP000182350"/>
    </source>
</evidence>
<dbReference type="Proteomes" id="UP000182350">
    <property type="component" value="Unassembled WGS sequence"/>
</dbReference>
<dbReference type="AlphaFoldDB" id="A0A1K1Y6U8"/>
<keyword evidence="2" id="KW-1185">Reference proteome</keyword>
<evidence type="ECO:0000313" key="1">
    <source>
        <dbReference type="EMBL" id="SFX57462.1"/>
    </source>
</evidence>
<reference evidence="1 2" key="1">
    <citation type="submission" date="2016-11" db="EMBL/GenBank/DDBJ databases">
        <authorList>
            <person name="Jaros S."/>
            <person name="Januszkiewicz K."/>
            <person name="Wedrychowicz H."/>
        </authorList>
    </citation>
    <scope>NUCLEOTIDE SEQUENCE [LARGE SCALE GENOMIC DNA]</scope>
    <source>
        <strain evidence="1 2">DSM 21637</strain>
    </source>
</reference>
<dbReference type="EMBL" id="FPJW01000007">
    <property type="protein sequence ID" value="SFX57462.1"/>
    <property type="molecule type" value="Genomic_DNA"/>
</dbReference>
<accession>A0A1K1Y6U8</accession>
<sequence>MTSDINYGRDGNLLSDSQREKLRLEHEAARLFMRLYEGCFQVPIRHIWHNEPKKPDVSCYLGPDQLDLEIAHLYGSEAEAMLLLGRDLGEKTWHYLNELGSTEPDERLLTALNRILASKGQKDYHSQRVWLVIRNMNPLWTRDDFIRRLNQVHLPEGHVFEQVWVVADFKGDSGLVRIFPPRAVDVSGALVVK</sequence>
<proteinExistence type="predicted"/>
<protein>
    <submittedName>
        <fullName evidence="1">Uncharacterized protein</fullName>
    </submittedName>
</protein>
<dbReference type="OrthoDB" id="5764462at2"/>
<organism evidence="1 2">
    <name type="scientific">Marinospirillum alkaliphilum DSM 21637</name>
    <dbReference type="NCBI Taxonomy" id="1122209"/>
    <lineage>
        <taxon>Bacteria</taxon>
        <taxon>Pseudomonadati</taxon>
        <taxon>Pseudomonadota</taxon>
        <taxon>Gammaproteobacteria</taxon>
        <taxon>Oceanospirillales</taxon>
        <taxon>Oceanospirillaceae</taxon>
        <taxon>Marinospirillum</taxon>
    </lineage>
</organism>
<name>A0A1K1Y6U8_9GAMM</name>